<name>A0A369KPW3_9BACT</name>
<dbReference type="EMBL" id="QOVW01000087">
    <property type="protein sequence ID" value="RDB35410.1"/>
    <property type="molecule type" value="Genomic_DNA"/>
</dbReference>
<dbReference type="Proteomes" id="UP000253934">
    <property type="component" value="Unassembled WGS sequence"/>
</dbReference>
<evidence type="ECO:0000313" key="2">
    <source>
        <dbReference type="EMBL" id="RDB35410.1"/>
    </source>
</evidence>
<reference evidence="2" key="1">
    <citation type="submission" date="2018-04" db="EMBL/GenBank/DDBJ databases">
        <title>Draft genome sequence of the Candidatus Spirobacillus cienkowskii, a pathogen of freshwater Daphnia species, reconstructed from hemolymph metagenomic reads.</title>
        <authorList>
            <person name="Bresciani L."/>
            <person name="Lemos L.N."/>
            <person name="Wale N."/>
            <person name="Lin J.Y."/>
            <person name="Fernandes G.R."/>
            <person name="Duffy M.A."/>
            <person name="Rodrigues J.M."/>
        </authorList>
    </citation>
    <scope>NUCLEOTIDE SEQUENCE [LARGE SCALE GENOMIC DNA]</scope>
    <source>
        <strain evidence="2">Binning01</strain>
    </source>
</reference>
<gene>
    <name evidence="2" type="ORF">DCC88_10415</name>
</gene>
<dbReference type="PANTHER" id="PTHR33678">
    <property type="entry name" value="BLL1576 PROTEIN"/>
    <property type="match status" value="1"/>
</dbReference>
<organism evidence="2 3">
    <name type="scientific">Spirobacillus cienkowskii</name>
    <dbReference type="NCBI Taxonomy" id="495820"/>
    <lineage>
        <taxon>Bacteria</taxon>
        <taxon>Pseudomonadati</taxon>
        <taxon>Bdellovibrionota</taxon>
        <taxon>Oligoflexia</taxon>
        <taxon>Silvanigrellales</taxon>
        <taxon>Spirobacillus</taxon>
    </lineage>
</organism>
<dbReference type="InterPro" id="IPR004291">
    <property type="entry name" value="Transposase_IS66_central"/>
</dbReference>
<feature type="domain" description="Transposase IS66 central" evidence="1">
    <location>
        <begin position="10"/>
        <end position="99"/>
    </location>
</feature>
<dbReference type="InterPro" id="IPR052344">
    <property type="entry name" value="Transposase-related"/>
</dbReference>
<accession>A0A369KPW3</accession>
<sequence length="117" mass="13412">MKTERLRFMKSQQNMRFEKASPIIQNIRKLIDENVNKILPRSKLGTAFSYISNEWPHLLHFLDNGLIALSNNKVENAIRLFAIGRKNWLFSHSTRGAQASAILYSLIATAKDKTVPN</sequence>
<evidence type="ECO:0000259" key="1">
    <source>
        <dbReference type="Pfam" id="PF03050"/>
    </source>
</evidence>
<dbReference type="AlphaFoldDB" id="A0A369KPW3"/>
<evidence type="ECO:0000313" key="3">
    <source>
        <dbReference type="Proteomes" id="UP000253934"/>
    </source>
</evidence>
<comment type="caution">
    <text evidence="2">The sequence shown here is derived from an EMBL/GenBank/DDBJ whole genome shotgun (WGS) entry which is preliminary data.</text>
</comment>
<keyword evidence="3" id="KW-1185">Reference proteome</keyword>
<dbReference type="Pfam" id="PF03050">
    <property type="entry name" value="DDE_Tnp_IS66"/>
    <property type="match status" value="1"/>
</dbReference>
<proteinExistence type="predicted"/>
<protein>
    <recommendedName>
        <fullName evidence="1">Transposase IS66 central domain-containing protein</fullName>
    </recommendedName>
</protein>